<name>A0AAV0KSX5_9ROSI</name>
<evidence type="ECO:0000256" key="6">
    <source>
        <dbReference type="ARBA" id="ARBA00022989"/>
    </source>
</evidence>
<dbReference type="InterPro" id="IPR003378">
    <property type="entry name" value="Fringe-like_glycosylTrfase"/>
</dbReference>
<keyword evidence="2" id="KW-0328">Glycosyltransferase</keyword>
<evidence type="ECO:0000313" key="12">
    <source>
        <dbReference type="Proteomes" id="UP001154282"/>
    </source>
</evidence>
<dbReference type="EMBL" id="CAMGYJ010000007">
    <property type="protein sequence ID" value="CAI0448241.1"/>
    <property type="molecule type" value="Genomic_DNA"/>
</dbReference>
<evidence type="ECO:0000256" key="2">
    <source>
        <dbReference type="ARBA" id="ARBA00022676"/>
    </source>
</evidence>
<evidence type="ECO:0000256" key="1">
    <source>
        <dbReference type="ARBA" id="ARBA00004606"/>
    </source>
</evidence>
<evidence type="ECO:0000256" key="8">
    <source>
        <dbReference type="ARBA" id="ARBA00037847"/>
    </source>
</evidence>
<dbReference type="EMBL" id="CAMGYJ010000005">
    <property type="protein sequence ID" value="CAI0424049.1"/>
    <property type="molecule type" value="Genomic_DNA"/>
</dbReference>
<evidence type="ECO:0000313" key="11">
    <source>
        <dbReference type="EMBL" id="CAI0448241.1"/>
    </source>
</evidence>
<gene>
    <name evidence="10" type="ORF">LITE_LOCUS19769</name>
    <name evidence="11" type="ORF">LITE_LOCUS29719</name>
</gene>
<feature type="domain" description="Fringe-like glycosyltransferase" evidence="9">
    <location>
        <begin position="14"/>
        <end position="84"/>
    </location>
</feature>
<dbReference type="PANTHER" id="PTHR10811">
    <property type="entry name" value="FRINGE-RELATED"/>
    <property type="match status" value="1"/>
</dbReference>
<dbReference type="AlphaFoldDB" id="A0AAV0KSX5"/>
<dbReference type="GO" id="GO:0016020">
    <property type="term" value="C:membrane"/>
    <property type="evidence" value="ECO:0007669"/>
    <property type="project" value="UniProtKB-SubCell"/>
</dbReference>
<evidence type="ECO:0000256" key="7">
    <source>
        <dbReference type="ARBA" id="ARBA00023136"/>
    </source>
</evidence>
<sequence length="88" mass="9695">MLGSWESSPLVLLSVTTCTGQGHQANRGLRWFMVCDDDTLVLVNNLVEVLNKFDHTEYHYIGGNSECVKSNADFSFDMAFGGAVYALS</sequence>
<proteinExistence type="predicted"/>
<organism evidence="10 12">
    <name type="scientific">Linum tenue</name>
    <dbReference type="NCBI Taxonomy" id="586396"/>
    <lineage>
        <taxon>Eukaryota</taxon>
        <taxon>Viridiplantae</taxon>
        <taxon>Streptophyta</taxon>
        <taxon>Embryophyta</taxon>
        <taxon>Tracheophyta</taxon>
        <taxon>Spermatophyta</taxon>
        <taxon>Magnoliopsida</taxon>
        <taxon>eudicotyledons</taxon>
        <taxon>Gunneridae</taxon>
        <taxon>Pentapetalae</taxon>
        <taxon>rosids</taxon>
        <taxon>fabids</taxon>
        <taxon>Malpighiales</taxon>
        <taxon>Linaceae</taxon>
        <taxon>Linum</taxon>
    </lineage>
</organism>
<reference evidence="10" key="1">
    <citation type="submission" date="2022-08" db="EMBL/GenBank/DDBJ databases">
        <authorList>
            <person name="Gutierrez-Valencia J."/>
        </authorList>
    </citation>
    <scope>NUCLEOTIDE SEQUENCE</scope>
</reference>
<dbReference type="GO" id="GO:0012505">
    <property type="term" value="C:endomembrane system"/>
    <property type="evidence" value="ECO:0007669"/>
    <property type="project" value="UniProtKB-SubCell"/>
</dbReference>
<keyword evidence="5" id="KW-0735">Signal-anchor</keyword>
<evidence type="ECO:0000259" key="9">
    <source>
        <dbReference type="Pfam" id="PF02434"/>
    </source>
</evidence>
<keyword evidence="12" id="KW-1185">Reference proteome</keyword>
<evidence type="ECO:0000313" key="10">
    <source>
        <dbReference type="EMBL" id="CAI0424049.1"/>
    </source>
</evidence>
<keyword evidence="4" id="KW-0812">Transmembrane</keyword>
<dbReference type="Gene3D" id="3.90.550.50">
    <property type="match status" value="1"/>
</dbReference>
<keyword evidence="6" id="KW-1133">Transmembrane helix</keyword>
<keyword evidence="7" id="KW-0472">Membrane</keyword>
<evidence type="ECO:0000256" key="5">
    <source>
        <dbReference type="ARBA" id="ARBA00022968"/>
    </source>
</evidence>
<protein>
    <recommendedName>
        <fullName evidence="9">Fringe-like glycosyltransferase domain-containing protein</fullName>
    </recommendedName>
</protein>
<dbReference type="Pfam" id="PF02434">
    <property type="entry name" value="Fringe"/>
    <property type="match status" value="1"/>
</dbReference>
<dbReference type="GO" id="GO:0016757">
    <property type="term" value="F:glycosyltransferase activity"/>
    <property type="evidence" value="ECO:0007669"/>
    <property type="project" value="UniProtKB-KW"/>
</dbReference>
<comment type="caution">
    <text evidence="10">The sequence shown here is derived from an EMBL/GenBank/DDBJ whole genome shotgun (WGS) entry which is preliminary data.</text>
</comment>
<accession>A0AAV0KSX5</accession>
<evidence type="ECO:0000256" key="3">
    <source>
        <dbReference type="ARBA" id="ARBA00022679"/>
    </source>
</evidence>
<evidence type="ECO:0000256" key="4">
    <source>
        <dbReference type="ARBA" id="ARBA00022692"/>
    </source>
</evidence>
<dbReference type="Proteomes" id="UP001154282">
    <property type="component" value="Unassembled WGS sequence"/>
</dbReference>
<keyword evidence="3" id="KW-0808">Transferase</keyword>
<comment type="subcellular location">
    <subcellularLocation>
        <location evidence="8">Endomembrane system</location>
        <topology evidence="8">Single-pass membrane protein</topology>
    </subcellularLocation>
    <subcellularLocation>
        <location evidence="1">Membrane</location>
        <topology evidence="1">Single-pass type II membrane protein</topology>
    </subcellularLocation>
</comment>